<evidence type="ECO:0000256" key="1">
    <source>
        <dbReference type="ARBA" id="ARBA00008072"/>
    </source>
</evidence>
<dbReference type="SUPFAM" id="SSF50129">
    <property type="entry name" value="GroES-like"/>
    <property type="match status" value="1"/>
</dbReference>
<dbReference type="InterPro" id="IPR047122">
    <property type="entry name" value="Trans-enoyl_RdTase-like"/>
</dbReference>
<dbReference type="InterPro" id="IPR036291">
    <property type="entry name" value="NAD(P)-bd_dom_sf"/>
</dbReference>
<organism evidence="5 6">
    <name type="scientific">Anthostomella pinea</name>
    <dbReference type="NCBI Taxonomy" id="933095"/>
    <lineage>
        <taxon>Eukaryota</taxon>
        <taxon>Fungi</taxon>
        <taxon>Dikarya</taxon>
        <taxon>Ascomycota</taxon>
        <taxon>Pezizomycotina</taxon>
        <taxon>Sordariomycetes</taxon>
        <taxon>Xylariomycetidae</taxon>
        <taxon>Xylariales</taxon>
        <taxon>Xylariaceae</taxon>
        <taxon>Anthostomella</taxon>
    </lineage>
</organism>
<proteinExistence type="inferred from homology"/>
<evidence type="ECO:0000256" key="2">
    <source>
        <dbReference type="ARBA" id="ARBA00022857"/>
    </source>
</evidence>
<accession>A0AAI8VG82</accession>
<dbReference type="Gene3D" id="3.90.180.10">
    <property type="entry name" value="Medium-chain alcohol dehydrogenases, catalytic domain"/>
    <property type="match status" value="1"/>
</dbReference>
<dbReference type="EMBL" id="CAUWAG010000006">
    <property type="protein sequence ID" value="CAJ2504340.1"/>
    <property type="molecule type" value="Genomic_DNA"/>
</dbReference>
<keyword evidence="2" id="KW-0521">NADP</keyword>
<feature type="domain" description="Enoyl reductase (ER)" evidence="4">
    <location>
        <begin position="24"/>
        <end position="339"/>
    </location>
</feature>
<comment type="similarity">
    <text evidence="1">Belongs to the zinc-containing alcohol dehydrogenase family.</text>
</comment>
<dbReference type="Proteomes" id="UP001295740">
    <property type="component" value="Unassembled WGS sequence"/>
</dbReference>
<dbReference type="SUPFAM" id="SSF51735">
    <property type="entry name" value="NAD(P)-binding Rossmann-fold domains"/>
    <property type="match status" value="1"/>
</dbReference>
<evidence type="ECO:0000313" key="6">
    <source>
        <dbReference type="Proteomes" id="UP001295740"/>
    </source>
</evidence>
<evidence type="ECO:0000259" key="4">
    <source>
        <dbReference type="SMART" id="SM00829"/>
    </source>
</evidence>
<evidence type="ECO:0000256" key="3">
    <source>
        <dbReference type="ARBA" id="ARBA00023002"/>
    </source>
</evidence>
<sequence>MSLAMISSYTLPRSQRAVVQGEKGEPILASDVPLPPLLEATVLVKTAGFALNTYDYKIGSLQTYPGAIIVNDFVGAIVKIANDTTTELRVGDVVLGTVHGSNPSDAHSGAFAEYVRAPADLLLRVPEGLAIEEAATFGLALTTSVLRAPVLVYGASTSTGAMALQLLRLAGFSPIATCSPRNFDLVRTRGAAAVFDYAAPGTAEQVRLHTGDRLCHTVDCIGDRESVAFCQAAIGRTGGRVARLEVCPGALRTRRAVKVELVMALEVFGKEVALPEPYYRAANQEKHDAEAHFFTVFQRLLDDGKLKPHPVQLVPGGWIGVLDGLHRLRSGAISGKKLVVLL</sequence>
<dbReference type="CDD" id="cd08249">
    <property type="entry name" value="enoyl_reductase_like"/>
    <property type="match status" value="1"/>
</dbReference>
<reference evidence="5" key="1">
    <citation type="submission" date="2023-10" db="EMBL/GenBank/DDBJ databases">
        <authorList>
            <person name="Hackl T."/>
        </authorList>
    </citation>
    <scope>NUCLEOTIDE SEQUENCE</scope>
</reference>
<dbReference type="PANTHER" id="PTHR45348:SF6">
    <property type="entry name" value="TRANS-ENOYL REDUCTASE APDC"/>
    <property type="match status" value="1"/>
</dbReference>
<evidence type="ECO:0000313" key="5">
    <source>
        <dbReference type="EMBL" id="CAJ2504340.1"/>
    </source>
</evidence>
<dbReference type="InterPro" id="IPR020843">
    <property type="entry name" value="ER"/>
</dbReference>
<comment type="caution">
    <text evidence="5">The sequence shown here is derived from an EMBL/GenBank/DDBJ whole genome shotgun (WGS) entry which is preliminary data.</text>
</comment>
<dbReference type="Gene3D" id="3.40.50.720">
    <property type="entry name" value="NAD(P)-binding Rossmann-like Domain"/>
    <property type="match status" value="1"/>
</dbReference>
<dbReference type="AlphaFoldDB" id="A0AAI8VG82"/>
<dbReference type="PANTHER" id="PTHR45348">
    <property type="entry name" value="HYPOTHETICAL OXIDOREDUCTASE (EUROFUNG)"/>
    <property type="match status" value="1"/>
</dbReference>
<dbReference type="InterPro" id="IPR011032">
    <property type="entry name" value="GroES-like_sf"/>
</dbReference>
<gene>
    <name evidence="5" type="ORF">KHLLAP_LOCUS4808</name>
</gene>
<dbReference type="SMART" id="SM00829">
    <property type="entry name" value="PKS_ER"/>
    <property type="match status" value="1"/>
</dbReference>
<dbReference type="Pfam" id="PF08240">
    <property type="entry name" value="ADH_N"/>
    <property type="match status" value="1"/>
</dbReference>
<dbReference type="GO" id="GO:0016651">
    <property type="term" value="F:oxidoreductase activity, acting on NAD(P)H"/>
    <property type="evidence" value="ECO:0007669"/>
    <property type="project" value="InterPro"/>
</dbReference>
<keyword evidence="6" id="KW-1185">Reference proteome</keyword>
<dbReference type="InterPro" id="IPR013154">
    <property type="entry name" value="ADH-like_N"/>
</dbReference>
<name>A0AAI8VG82_9PEZI</name>
<protein>
    <submittedName>
        <fullName evidence="5">Uu.00g117340.m01.CDS01</fullName>
    </submittedName>
</protein>
<keyword evidence="3" id="KW-0560">Oxidoreductase</keyword>